<proteinExistence type="predicted"/>
<gene>
    <name evidence="2" type="ORF">GCM10018980_16170</name>
</gene>
<reference evidence="3" key="1">
    <citation type="journal article" date="2019" name="Int. J. Syst. Evol. Microbiol.">
        <title>The Global Catalogue of Microorganisms (GCM) 10K type strain sequencing project: providing services to taxonomists for standard genome sequencing and annotation.</title>
        <authorList>
            <consortium name="The Broad Institute Genomics Platform"/>
            <consortium name="The Broad Institute Genome Sequencing Center for Infectious Disease"/>
            <person name="Wu L."/>
            <person name="Ma J."/>
        </authorList>
    </citation>
    <scope>NUCLEOTIDE SEQUENCE [LARGE SCALE GENOMIC DNA]</scope>
    <source>
        <strain evidence="3">JCM 4253</strain>
    </source>
</reference>
<comment type="caution">
    <text evidence="2">The sequence shown here is derived from an EMBL/GenBank/DDBJ whole genome shotgun (WGS) entry which is preliminary data.</text>
</comment>
<name>A0A919C339_9ACTN</name>
<dbReference type="EMBL" id="BNBF01000003">
    <property type="protein sequence ID" value="GHG41222.1"/>
    <property type="molecule type" value="Genomic_DNA"/>
</dbReference>
<feature type="region of interest" description="Disordered" evidence="1">
    <location>
        <begin position="1"/>
        <end position="21"/>
    </location>
</feature>
<evidence type="ECO:0000313" key="3">
    <source>
        <dbReference type="Proteomes" id="UP000619355"/>
    </source>
</evidence>
<keyword evidence="3" id="KW-1185">Reference proteome</keyword>
<evidence type="ECO:0000313" key="2">
    <source>
        <dbReference type="EMBL" id="GHG41222.1"/>
    </source>
</evidence>
<dbReference type="AlphaFoldDB" id="A0A919C339"/>
<protein>
    <submittedName>
        <fullName evidence="2">Uncharacterized protein</fullName>
    </submittedName>
</protein>
<evidence type="ECO:0000256" key="1">
    <source>
        <dbReference type="SAM" id="MobiDB-lite"/>
    </source>
</evidence>
<feature type="compositionally biased region" description="Basic residues" evidence="1">
    <location>
        <begin position="1"/>
        <end position="10"/>
    </location>
</feature>
<feature type="compositionally biased region" description="Basic and acidic residues" evidence="1">
    <location>
        <begin position="11"/>
        <end position="21"/>
    </location>
</feature>
<accession>A0A919C339</accession>
<sequence length="118" mass="12537">MPPALRHRARVERTEPPHDGEHCLAAANEADARHLGHASGFGVGAVSRDRAPDEVKQPFPVVAHLGQDVDPPVLVWLDKLGETVGGVPAGADDRAVARKPVSTAMLDRQNQQDAAFAV</sequence>
<dbReference type="Proteomes" id="UP000619355">
    <property type="component" value="Unassembled WGS sequence"/>
</dbReference>
<organism evidence="2 3">
    <name type="scientific">Streptomyces capoamus</name>
    <dbReference type="NCBI Taxonomy" id="68183"/>
    <lineage>
        <taxon>Bacteria</taxon>
        <taxon>Bacillati</taxon>
        <taxon>Actinomycetota</taxon>
        <taxon>Actinomycetes</taxon>
        <taxon>Kitasatosporales</taxon>
        <taxon>Streptomycetaceae</taxon>
        <taxon>Streptomyces</taxon>
    </lineage>
</organism>